<comment type="caution">
    <text evidence="3">The sequence shown here is derived from an EMBL/GenBank/DDBJ whole genome shotgun (WGS) entry which is preliminary data.</text>
</comment>
<gene>
    <name evidence="2" type="ORF">HKBW3S03_01244</name>
    <name evidence="3" type="ORF">HKBW3S34_01875</name>
</gene>
<dbReference type="EMBL" id="BLRU01000131">
    <property type="protein sequence ID" value="GFP19740.1"/>
    <property type="molecule type" value="Genomic_DNA"/>
</dbReference>
<keyword evidence="5" id="KW-1185">Reference proteome</keyword>
<evidence type="ECO:0000313" key="2">
    <source>
        <dbReference type="EMBL" id="GFP19740.1"/>
    </source>
</evidence>
<organism evidence="3 5">
    <name type="scientific">Candidatus Hakubella thermalkaliphila</name>
    <dbReference type="NCBI Taxonomy" id="2754717"/>
    <lineage>
        <taxon>Bacteria</taxon>
        <taxon>Bacillati</taxon>
        <taxon>Actinomycetota</taxon>
        <taxon>Actinomycetota incertae sedis</taxon>
        <taxon>Candidatus Hakubellales</taxon>
        <taxon>Candidatus Hakubellaceae</taxon>
        <taxon>Candidatus Hakubella</taxon>
    </lineage>
</organism>
<dbReference type="Proteomes" id="UP000588083">
    <property type="component" value="Unassembled WGS sequence"/>
</dbReference>
<accession>A0A6V8PJ27</accession>
<evidence type="ECO:0000313" key="4">
    <source>
        <dbReference type="Proteomes" id="UP000574717"/>
    </source>
</evidence>
<evidence type="ECO:0000313" key="3">
    <source>
        <dbReference type="EMBL" id="GFP30956.1"/>
    </source>
</evidence>
<name>A0A6V8PJ27_9ACTN</name>
<sequence>MGLIGQDHGKGKTFAQQKEDKVNKSCVWVSSS</sequence>
<reference evidence="4 5" key="1">
    <citation type="journal article" date="2020" name="Front. Microbiol.">
        <title>Single-cell genomics of novel Actinobacteria with the Wood-Ljungdahl pathway discovered in a serpentinizing system.</title>
        <authorList>
            <person name="Merino N."/>
            <person name="Kawai M."/>
            <person name="Boyd E.S."/>
            <person name="Colman D.R."/>
            <person name="McGlynn S.E."/>
            <person name="Nealson K.H."/>
            <person name="Kurokawa K."/>
            <person name="Hongoh Y."/>
        </authorList>
    </citation>
    <scope>NUCLEOTIDE SEQUENCE [LARGE SCALE GENOMIC DNA]</scope>
    <source>
        <strain evidence="2 4">S03</strain>
        <strain evidence="3 5">S34</strain>
    </source>
</reference>
<dbReference type="EMBL" id="BLRZ01000130">
    <property type="protein sequence ID" value="GFP30956.1"/>
    <property type="molecule type" value="Genomic_DNA"/>
</dbReference>
<evidence type="ECO:0000256" key="1">
    <source>
        <dbReference type="SAM" id="MobiDB-lite"/>
    </source>
</evidence>
<dbReference type="AlphaFoldDB" id="A0A6V8PJ27"/>
<evidence type="ECO:0000313" key="5">
    <source>
        <dbReference type="Proteomes" id="UP000588083"/>
    </source>
</evidence>
<dbReference type="Proteomes" id="UP000574717">
    <property type="component" value="Unassembled WGS sequence"/>
</dbReference>
<protein>
    <submittedName>
        <fullName evidence="3">Uncharacterized protein</fullName>
    </submittedName>
</protein>
<proteinExistence type="predicted"/>
<feature type="region of interest" description="Disordered" evidence="1">
    <location>
        <begin position="1"/>
        <end position="32"/>
    </location>
</feature>